<feature type="region of interest" description="Disordered" evidence="1">
    <location>
        <begin position="254"/>
        <end position="282"/>
    </location>
</feature>
<evidence type="ECO:0000313" key="4">
    <source>
        <dbReference type="Proteomes" id="UP000572635"/>
    </source>
</evidence>
<reference evidence="3 4" key="1">
    <citation type="submission" date="2020-08" db="EMBL/GenBank/DDBJ databases">
        <title>Sequencing the genomes of 1000 actinobacteria strains.</title>
        <authorList>
            <person name="Klenk H.-P."/>
        </authorList>
    </citation>
    <scope>NUCLEOTIDE SEQUENCE [LARGE SCALE GENOMIC DNA]</scope>
    <source>
        <strain evidence="3 4">DSM 44551</strain>
    </source>
</reference>
<dbReference type="GO" id="GO:0006799">
    <property type="term" value="P:polyphosphate biosynthetic process"/>
    <property type="evidence" value="ECO:0007669"/>
    <property type="project" value="UniProtKB-ARBA"/>
</dbReference>
<dbReference type="SUPFAM" id="SSF55154">
    <property type="entry name" value="CYTH-like phosphatases"/>
    <property type="match status" value="1"/>
</dbReference>
<feature type="compositionally biased region" description="Low complexity" evidence="1">
    <location>
        <begin position="266"/>
        <end position="282"/>
    </location>
</feature>
<proteinExistence type="predicted"/>
<protein>
    <recommendedName>
        <fullName evidence="2">VTC domain-containing protein</fullName>
    </recommendedName>
</protein>
<dbReference type="InterPro" id="IPR018966">
    <property type="entry name" value="VTC_domain"/>
</dbReference>
<feature type="domain" description="VTC" evidence="2">
    <location>
        <begin position="26"/>
        <end position="235"/>
    </location>
</feature>
<dbReference type="InterPro" id="IPR033469">
    <property type="entry name" value="CYTH-like_dom_sf"/>
</dbReference>
<dbReference type="EMBL" id="JACHDB010000001">
    <property type="protein sequence ID" value="MBB5432488.1"/>
    <property type="molecule type" value="Genomic_DNA"/>
</dbReference>
<dbReference type="AlphaFoldDB" id="A0A7W8VDX8"/>
<dbReference type="InterPro" id="IPR042267">
    <property type="entry name" value="VTC_sf"/>
</dbReference>
<dbReference type="CDD" id="cd07750">
    <property type="entry name" value="PolyPPase_VTC_like"/>
    <property type="match status" value="1"/>
</dbReference>
<dbReference type="Proteomes" id="UP000572635">
    <property type="component" value="Unassembled WGS sequence"/>
</dbReference>
<organism evidence="3 4">
    <name type="scientific">Nocardiopsis composta</name>
    <dbReference type="NCBI Taxonomy" id="157465"/>
    <lineage>
        <taxon>Bacteria</taxon>
        <taxon>Bacillati</taxon>
        <taxon>Actinomycetota</taxon>
        <taxon>Actinomycetes</taxon>
        <taxon>Streptosporangiales</taxon>
        <taxon>Nocardiopsidaceae</taxon>
        <taxon>Nocardiopsis</taxon>
    </lineage>
</organism>
<gene>
    <name evidence="3" type="ORF">HDA36_002572</name>
</gene>
<dbReference type="RefSeq" id="WP_184392051.1">
    <property type="nucleotide sequence ID" value="NZ_BAAAJD010000043.1"/>
</dbReference>
<evidence type="ECO:0000313" key="3">
    <source>
        <dbReference type="EMBL" id="MBB5432488.1"/>
    </source>
</evidence>
<evidence type="ECO:0000259" key="2">
    <source>
        <dbReference type="Pfam" id="PF09359"/>
    </source>
</evidence>
<accession>A0A7W8VDX8</accession>
<evidence type="ECO:0000256" key="1">
    <source>
        <dbReference type="SAM" id="MobiDB-lite"/>
    </source>
</evidence>
<comment type="caution">
    <text evidence="3">The sequence shown here is derived from an EMBL/GenBank/DDBJ whole genome shotgun (WGS) entry which is preliminary data.</text>
</comment>
<dbReference type="Gene3D" id="3.20.100.30">
    <property type="entry name" value="VTC, catalytic tunnel domain"/>
    <property type="match status" value="1"/>
</dbReference>
<sequence length="282" mass="31284">MSGPDGPGFAPVPLEEVLRTAELQTRVDRKYLVPHRAFAEFERGLAAQGEWAELEIDGRRGFAYASVYFDTPDLLGYRQHVQGRRRRFKARTRGYLDSGTASFEVKMEGARSATVKERTAHPVDRLDEFTPEARDFLAAVLHREYGIEPPRDLRPAAVTSYRRRTLVRRSGGARLTLDEGLVFRIGTDTVPVPPGWVLAESKSPGGDTPADRLLRSLGVRPRSISKYCLAVMCLYPGIRGNPWRRTLTDLFGENGAPGPLPRPRLRAPGPAPTTAGRTPLPV</sequence>
<dbReference type="Pfam" id="PF09359">
    <property type="entry name" value="VTC"/>
    <property type="match status" value="1"/>
</dbReference>
<name>A0A7W8VDX8_9ACTN</name>
<keyword evidence="4" id="KW-1185">Reference proteome</keyword>